<dbReference type="InterPro" id="IPR036695">
    <property type="entry name" value="Arg-tRNA-synth_N_sf"/>
</dbReference>
<dbReference type="GO" id="GO:0005524">
    <property type="term" value="F:ATP binding"/>
    <property type="evidence" value="ECO:0007669"/>
    <property type="project" value="InterPro"/>
</dbReference>
<dbReference type="GO" id="GO:0005737">
    <property type="term" value="C:cytoplasm"/>
    <property type="evidence" value="ECO:0007669"/>
    <property type="project" value="InterPro"/>
</dbReference>
<dbReference type="GO" id="GO:0006420">
    <property type="term" value="P:arginyl-tRNA aminoacylation"/>
    <property type="evidence" value="ECO:0007669"/>
    <property type="project" value="InterPro"/>
</dbReference>
<evidence type="ECO:0000313" key="1">
    <source>
        <dbReference type="EMBL" id="GFA02118.1"/>
    </source>
</evidence>
<keyword evidence="1" id="KW-0030">Aminoacyl-tRNA synthetase</keyword>
<dbReference type="EMBL" id="BKCJ010356893">
    <property type="protein sequence ID" value="GFA02118.1"/>
    <property type="molecule type" value="Genomic_DNA"/>
</dbReference>
<protein>
    <submittedName>
        <fullName evidence="1">Aminoacyl-tRNA synthetase, class 1a, anticodon-binding</fullName>
    </submittedName>
</protein>
<feature type="non-terminal residue" evidence="1">
    <location>
        <position position="1"/>
    </location>
</feature>
<dbReference type="AlphaFoldDB" id="A0A699J136"/>
<comment type="caution">
    <text evidence="1">The sequence shown here is derived from an EMBL/GenBank/DDBJ whole genome shotgun (WGS) entry which is preliminary data.</text>
</comment>
<sequence length="332" mass="37642">SKVSVPVTTTSNEEGERRYFSQLTEEQLLPSFCKVPKFRFVLYTAKLNVTTDPVDDMKDSNAYYRDKVPGEEYNDAFEVCNNCEVINFSDYFAKRPGGGSDSCTLKGRDGYLKLYYVALKYAVDAALEVAFESTSKETKVVGRVMAYYGKNFDYGSSPADYKAMLFETKQHDEVKVDWKLPPFADETTLAKTSYYADLAKKQVYTGIPKHTPRTMEKDDRWSLQEELLELFHCIVNYNFPEQEEEASVSISAGTQADGCDYLCTTVLDIWPASRSARYYHRPKHAGITARDTFGAFSKGHMLKRCAVGGPGFLKFKLCGKWVATSIHKMLTR</sequence>
<accession>A0A699J136</accession>
<organism evidence="1">
    <name type="scientific">Tanacetum cinerariifolium</name>
    <name type="common">Dalmatian daisy</name>
    <name type="synonym">Chrysanthemum cinerariifolium</name>
    <dbReference type="NCBI Taxonomy" id="118510"/>
    <lineage>
        <taxon>Eukaryota</taxon>
        <taxon>Viridiplantae</taxon>
        <taxon>Streptophyta</taxon>
        <taxon>Embryophyta</taxon>
        <taxon>Tracheophyta</taxon>
        <taxon>Spermatophyta</taxon>
        <taxon>Magnoliopsida</taxon>
        <taxon>eudicotyledons</taxon>
        <taxon>Gunneridae</taxon>
        <taxon>Pentapetalae</taxon>
        <taxon>asterids</taxon>
        <taxon>campanulids</taxon>
        <taxon>Asterales</taxon>
        <taxon>Asteraceae</taxon>
        <taxon>Asteroideae</taxon>
        <taxon>Anthemideae</taxon>
        <taxon>Anthemidinae</taxon>
        <taxon>Tanacetum</taxon>
    </lineage>
</organism>
<dbReference type="Gene3D" id="3.30.1360.70">
    <property type="entry name" value="Arginyl tRNA synthetase N-terminal domain"/>
    <property type="match status" value="1"/>
</dbReference>
<dbReference type="GO" id="GO:0004814">
    <property type="term" value="F:arginine-tRNA ligase activity"/>
    <property type="evidence" value="ECO:0007669"/>
    <property type="project" value="InterPro"/>
</dbReference>
<keyword evidence="1" id="KW-0436">Ligase</keyword>
<gene>
    <name evidence="1" type="ORF">Tci_574090</name>
</gene>
<proteinExistence type="predicted"/>
<name>A0A699J136_TANCI</name>
<feature type="non-terminal residue" evidence="1">
    <location>
        <position position="332"/>
    </location>
</feature>
<reference evidence="1" key="1">
    <citation type="journal article" date="2019" name="Sci. Rep.">
        <title>Draft genome of Tanacetum cinerariifolium, the natural source of mosquito coil.</title>
        <authorList>
            <person name="Yamashiro T."/>
            <person name="Shiraishi A."/>
            <person name="Satake H."/>
            <person name="Nakayama K."/>
        </authorList>
    </citation>
    <scope>NUCLEOTIDE SEQUENCE</scope>
</reference>